<dbReference type="InterPro" id="IPR013216">
    <property type="entry name" value="Methyltransf_11"/>
</dbReference>
<sequence>MRLSYILVSTSLLASLIAIGPRGATGQDSTVAPAIDSTKIPPGINATFQDPDLDVDEWLSRFEVESREVYSAREEVLAACDIQPGESIADIGAGTGFYSRLFARSTGWDGWVYSVDVAPKFLQHIAAQATADGIKNLTPVLGTDVSIRLPPASVDLVFICDTYHHFENYEEMLASIKRALKPGGLLVLIDFHRIPGTSREFILGHVRAGQDVFREEVEGAGLQFVDEIEIDSFEENYLMRFRKPE</sequence>
<organism evidence="3 4">
    <name type="scientific">Allorhodopirellula heiligendammensis</name>
    <dbReference type="NCBI Taxonomy" id="2714739"/>
    <lineage>
        <taxon>Bacteria</taxon>
        <taxon>Pseudomonadati</taxon>
        <taxon>Planctomycetota</taxon>
        <taxon>Planctomycetia</taxon>
        <taxon>Pirellulales</taxon>
        <taxon>Pirellulaceae</taxon>
        <taxon>Allorhodopirellula</taxon>
    </lineage>
</organism>
<feature type="signal peptide" evidence="1">
    <location>
        <begin position="1"/>
        <end position="20"/>
    </location>
</feature>
<reference evidence="3 4" key="1">
    <citation type="journal article" date="2020" name="Antonie Van Leeuwenhoek">
        <title>Rhodopirellula heiligendammensis sp. nov., Rhodopirellula pilleata sp. nov., and Rhodopirellula solitaria sp. nov. isolated from natural or artificial marine surfaces in Northern Germany and California, USA, and emended description of the genus Rhodopirellula.</title>
        <authorList>
            <person name="Kallscheuer N."/>
            <person name="Wiegand S."/>
            <person name="Jogler M."/>
            <person name="Boedeker C."/>
            <person name="Peeters S.H."/>
            <person name="Rast P."/>
            <person name="Heuer A."/>
            <person name="Jetten M.S.M."/>
            <person name="Rohde M."/>
            <person name="Jogler C."/>
        </authorList>
    </citation>
    <scope>NUCLEOTIDE SEQUENCE [LARGE SCALE GENOMIC DNA]</scope>
    <source>
        <strain evidence="3 4">Poly21</strain>
    </source>
</reference>
<feature type="chain" id="PRO_5023127010" evidence="1">
    <location>
        <begin position="21"/>
        <end position="245"/>
    </location>
</feature>
<evidence type="ECO:0000313" key="3">
    <source>
        <dbReference type="EMBL" id="TWU10897.1"/>
    </source>
</evidence>
<gene>
    <name evidence="3" type="primary">rebM_2</name>
    <name evidence="3" type="ORF">Poly21_48030</name>
</gene>
<dbReference type="GO" id="GO:0008757">
    <property type="term" value="F:S-adenosylmethionine-dependent methyltransferase activity"/>
    <property type="evidence" value="ECO:0007669"/>
    <property type="project" value="InterPro"/>
</dbReference>
<feature type="domain" description="Methyltransferase type 11" evidence="2">
    <location>
        <begin position="90"/>
        <end position="188"/>
    </location>
</feature>
<dbReference type="EC" id="2.1.1.164" evidence="3"/>
<keyword evidence="3" id="KW-0489">Methyltransferase</keyword>
<dbReference type="CDD" id="cd02440">
    <property type="entry name" value="AdoMet_MTases"/>
    <property type="match status" value="1"/>
</dbReference>
<accession>A0A5C6BGX2</accession>
<dbReference type="GO" id="GO:0102082">
    <property type="term" value="F:demethylrebeccamycin--D-glucose O-methyltransferase activity"/>
    <property type="evidence" value="ECO:0007669"/>
    <property type="project" value="UniProtKB-EC"/>
</dbReference>
<dbReference type="PANTHER" id="PTHR43861:SF1">
    <property type="entry name" value="TRANS-ACONITATE 2-METHYLTRANSFERASE"/>
    <property type="match status" value="1"/>
</dbReference>
<keyword evidence="1" id="KW-0732">Signal</keyword>
<dbReference type="Gene3D" id="3.40.50.150">
    <property type="entry name" value="Vaccinia Virus protein VP39"/>
    <property type="match status" value="1"/>
</dbReference>
<proteinExistence type="predicted"/>
<dbReference type="Pfam" id="PF08241">
    <property type="entry name" value="Methyltransf_11"/>
    <property type="match status" value="1"/>
</dbReference>
<dbReference type="OrthoDB" id="9784101at2"/>
<keyword evidence="3" id="KW-0808">Transferase</keyword>
<evidence type="ECO:0000256" key="1">
    <source>
        <dbReference type="SAM" id="SignalP"/>
    </source>
</evidence>
<name>A0A5C6BGX2_9BACT</name>
<dbReference type="EMBL" id="SJPU01000003">
    <property type="protein sequence ID" value="TWU10897.1"/>
    <property type="molecule type" value="Genomic_DNA"/>
</dbReference>
<dbReference type="InterPro" id="IPR029063">
    <property type="entry name" value="SAM-dependent_MTases_sf"/>
</dbReference>
<evidence type="ECO:0000313" key="4">
    <source>
        <dbReference type="Proteomes" id="UP000319908"/>
    </source>
</evidence>
<evidence type="ECO:0000259" key="2">
    <source>
        <dbReference type="Pfam" id="PF08241"/>
    </source>
</evidence>
<dbReference type="AlphaFoldDB" id="A0A5C6BGX2"/>
<dbReference type="PANTHER" id="PTHR43861">
    <property type="entry name" value="TRANS-ACONITATE 2-METHYLTRANSFERASE-RELATED"/>
    <property type="match status" value="1"/>
</dbReference>
<dbReference type="GO" id="GO:0032259">
    <property type="term" value="P:methylation"/>
    <property type="evidence" value="ECO:0007669"/>
    <property type="project" value="UniProtKB-KW"/>
</dbReference>
<dbReference type="RefSeq" id="WP_146409258.1">
    <property type="nucleotide sequence ID" value="NZ_SJPU01000003.1"/>
</dbReference>
<protein>
    <submittedName>
        <fullName evidence="3">Demethylrebeccamycin-D-glucose O-methyltransferase</fullName>
        <ecNumber evidence="3">2.1.1.164</ecNumber>
    </submittedName>
</protein>
<comment type="caution">
    <text evidence="3">The sequence shown here is derived from an EMBL/GenBank/DDBJ whole genome shotgun (WGS) entry which is preliminary data.</text>
</comment>
<keyword evidence="4" id="KW-1185">Reference proteome</keyword>
<dbReference type="Proteomes" id="UP000319908">
    <property type="component" value="Unassembled WGS sequence"/>
</dbReference>
<dbReference type="SUPFAM" id="SSF53335">
    <property type="entry name" value="S-adenosyl-L-methionine-dependent methyltransferases"/>
    <property type="match status" value="1"/>
</dbReference>